<dbReference type="AlphaFoldDB" id="A0A5N6YUQ6"/>
<evidence type="ECO:0000256" key="1">
    <source>
        <dbReference type="SAM" id="Phobius"/>
    </source>
</evidence>
<keyword evidence="1" id="KW-0472">Membrane</keyword>
<sequence length="65" mass="7176">MPFPLFLVSLFLTLPYLPFIHFLDIIRFLVTPGPPVSGGLLPFLSFMTLILISQTLGSVFILVPG</sequence>
<feature type="transmembrane region" description="Helical" evidence="1">
    <location>
        <begin position="38"/>
        <end position="63"/>
    </location>
</feature>
<keyword evidence="1" id="KW-0812">Transmembrane</keyword>
<keyword evidence="1" id="KW-1133">Transmembrane helix</keyword>
<accession>A0A5N6YUQ6</accession>
<evidence type="ECO:0000313" key="2">
    <source>
        <dbReference type="EMBL" id="KAE8347350.1"/>
    </source>
</evidence>
<gene>
    <name evidence="2" type="ORF">BDV24DRAFT_121939</name>
</gene>
<proteinExistence type="predicted"/>
<organism evidence="2">
    <name type="scientific">Aspergillus arachidicola</name>
    <dbReference type="NCBI Taxonomy" id="656916"/>
    <lineage>
        <taxon>Eukaryota</taxon>
        <taxon>Fungi</taxon>
        <taxon>Dikarya</taxon>
        <taxon>Ascomycota</taxon>
        <taxon>Pezizomycotina</taxon>
        <taxon>Eurotiomycetes</taxon>
        <taxon>Eurotiomycetidae</taxon>
        <taxon>Eurotiales</taxon>
        <taxon>Aspergillaceae</taxon>
        <taxon>Aspergillus</taxon>
        <taxon>Aspergillus subgen. Circumdati</taxon>
    </lineage>
</organism>
<name>A0A5N6YUQ6_9EURO</name>
<dbReference type="EMBL" id="ML737113">
    <property type="protein sequence ID" value="KAE8347350.1"/>
    <property type="molecule type" value="Genomic_DNA"/>
</dbReference>
<reference evidence="2" key="1">
    <citation type="submission" date="2019-04" db="EMBL/GenBank/DDBJ databases">
        <title>Friends and foes A comparative genomics study of 23 Aspergillus species from section Flavi.</title>
        <authorList>
            <consortium name="DOE Joint Genome Institute"/>
            <person name="Kjaerbolling I."/>
            <person name="Vesth T."/>
            <person name="Frisvad J.C."/>
            <person name="Nybo J.L."/>
            <person name="Theobald S."/>
            <person name="Kildgaard S."/>
            <person name="Isbrandt T."/>
            <person name="Kuo A."/>
            <person name="Sato A."/>
            <person name="Lyhne E.K."/>
            <person name="Kogle M.E."/>
            <person name="Wiebenga A."/>
            <person name="Kun R.S."/>
            <person name="Lubbers R.J."/>
            <person name="Makela M.R."/>
            <person name="Barry K."/>
            <person name="Chovatia M."/>
            <person name="Clum A."/>
            <person name="Daum C."/>
            <person name="Haridas S."/>
            <person name="He G."/>
            <person name="LaButti K."/>
            <person name="Lipzen A."/>
            <person name="Mondo S."/>
            <person name="Riley R."/>
            <person name="Salamov A."/>
            <person name="Simmons B.A."/>
            <person name="Magnuson J.K."/>
            <person name="Henrissat B."/>
            <person name="Mortensen U.H."/>
            <person name="Larsen T.O."/>
            <person name="Devries R.P."/>
            <person name="Grigoriev I.V."/>
            <person name="Machida M."/>
            <person name="Baker S.E."/>
            <person name="Andersen M.R."/>
        </authorList>
    </citation>
    <scope>NUCLEOTIDE SEQUENCE</scope>
    <source>
        <strain evidence="2">CBS 117612</strain>
    </source>
</reference>
<protein>
    <submittedName>
        <fullName evidence="2">Uncharacterized protein</fullName>
    </submittedName>
</protein>
<dbReference type="Proteomes" id="UP000325558">
    <property type="component" value="Unassembled WGS sequence"/>
</dbReference>